<keyword evidence="1" id="KW-1133">Transmembrane helix</keyword>
<dbReference type="Proteomes" id="UP000030746">
    <property type="component" value="Unassembled WGS sequence"/>
</dbReference>
<dbReference type="OMA" id="CEIEFIT"/>
<dbReference type="KEGG" id="lgi:LOTGIDRAFT_153870"/>
<dbReference type="PANTHER" id="PTHR46830:SF1">
    <property type="entry name" value="ALPHA-1,4-N-ACETYLGLUCOSAMINYLTRANSFERASE"/>
    <property type="match status" value="1"/>
</dbReference>
<accession>V4ADN5</accession>
<keyword evidence="3" id="KW-1185">Reference proteome</keyword>
<dbReference type="EMBL" id="KB202283">
    <property type="protein sequence ID" value="ESO91426.1"/>
    <property type="molecule type" value="Genomic_DNA"/>
</dbReference>
<feature type="transmembrane region" description="Helical" evidence="1">
    <location>
        <begin position="64"/>
        <end position="84"/>
    </location>
</feature>
<keyword evidence="1" id="KW-0472">Membrane</keyword>
<evidence type="ECO:0000256" key="1">
    <source>
        <dbReference type="SAM" id="Phobius"/>
    </source>
</evidence>
<reference evidence="2 3" key="1">
    <citation type="journal article" date="2013" name="Nature">
        <title>Insights into bilaterian evolution from three spiralian genomes.</title>
        <authorList>
            <person name="Simakov O."/>
            <person name="Marletaz F."/>
            <person name="Cho S.J."/>
            <person name="Edsinger-Gonzales E."/>
            <person name="Havlak P."/>
            <person name="Hellsten U."/>
            <person name="Kuo D.H."/>
            <person name="Larsson T."/>
            <person name="Lv J."/>
            <person name="Arendt D."/>
            <person name="Savage R."/>
            <person name="Osoegawa K."/>
            <person name="de Jong P."/>
            <person name="Grimwood J."/>
            <person name="Chapman J.A."/>
            <person name="Shapiro H."/>
            <person name="Aerts A."/>
            <person name="Otillar R.P."/>
            <person name="Terry A.Y."/>
            <person name="Boore J.L."/>
            <person name="Grigoriev I.V."/>
            <person name="Lindberg D.R."/>
            <person name="Seaver E.C."/>
            <person name="Weisblat D.A."/>
            <person name="Putnam N.H."/>
            <person name="Rokhsar D.S."/>
        </authorList>
    </citation>
    <scope>NUCLEOTIDE SEQUENCE [LARGE SCALE GENOMIC DNA]</scope>
</reference>
<dbReference type="AlphaFoldDB" id="V4ADN5"/>
<evidence type="ECO:0000313" key="2">
    <source>
        <dbReference type="EMBL" id="ESO91426.1"/>
    </source>
</evidence>
<name>V4ADN5_LOTGI</name>
<gene>
    <name evidence="2" type="ORF">LOTGIDRAFT_153870</name>
</gene>
<protein>
    <submittedName>
        <fullName evidence="2">Uncharacterized protein</fullName>
    </submittedName>
</protein>
<dbReference type="OrthoDB" id="409543at2759"/>
<sequence>MSLFPGVDVQVATITQPDTSKPVHNTTNFGKRILNSATKWGSLPCGRYKNSMVRCCRFHRRNHLLWLSLASFFLVFIYMTYFTIFHSRTNFSLTPVDRTERKDVISKRSLSSEERLELPVQSDIRALQKPLLVHYLWCGQRAFEFKNYLAIKSAFKVIRPHKILFHYVSLPIVDKEEYFTWFNDTLQKIPNVILNKLDRSSCPIKGPDRFILILQILAEHGGVYIPDNVLMANFPQGLHKYQFTGNVLSLGSEEYQDGLLSINTNDFEVPGNSQELELLLAKEYANQIKMSNCVDDKEFEKTKNVKTMCINVNMLLFPKNIWYSNSKFSMISRYIAYDKLSLHPLYDLNNPFPKIAHYICDSYHPFNFSSFISVLSSIFVAKLNRVYIHVNEVPSGRWWNLLQSFSQVAVVELHSSGDLVLNPLDILLEYGGIYIDNSVFWTNQIPDYYFGYDAVVSPDWFLYGIWPESLNPGIIMGKRQSRYFTKLKDLYDSSGKTKWYITHLAAYHVIEEDPTSAFLDRGLQVKCLNHNCHPTWFAEYRSELNENKPGGVFDWRKDTLSVHWVDNENLDLDRVKYLSELPEEIAWNVLQLAGLNVNDL</sequence>
<keyword evidence="1" id="KW-0812">Transmembrane</keyword>
<proteinExistence type="predicted"/>
<evidence type="ECO:0000313" key="3">
    <source>
        <dbReference type="Proteomes" id="UP000030746"/>
    </source>
</evidence>
<dbReference type="HOGENOM" id="CLU_030380_0_0_1"/>
<dbReference type="RefSeq" id="XP_009058116.1">
    <property type="nucleotide sequence ID" value="XM_009059868.1"/>
</dbReference>
<dbReference type="PANTHER" id="PTHR46830">
    <property type="entry name" value="TRANSFERASE, PUTATIVE-RELATED"/>
    <property type="match status" value="1"/>
</dbReference>
<organism evidence="2 3">
    <name type="scientific">Lottia gigantea</name>
    <name type="common">Giant owl limpet</name>
    <dbReference type="NCBI Taxonomy" id="225164"/>
    <lineage>
        <taxon>Eukaryota</taxon>
        <taxon>Metazoa</taxon>
        <taxon>Spiralia</taxon>
        <taxon>Lophotrochozoa</taxon>
        <taxon>Mollusca</taxon>
        <taxon>Gastropoda</taxon>
        <taxon>Patellogastropoda</taxon>
        <taxon>Lottioidea</taxon>
        <taxon>Lottiidae</taxon>
        <taxon>Lottia</taxon>
    </lineage>
</organism>
<dbReference type="GeneID" id="20236131"/>
<dbReference type="CTD" id="20236131"/>